<dbReference type="Gene3D" id="1.10.10.10">
    <property type="entry name" value="Winged helix-like DNA-binding domain superfamily/Winged helix DNA-binding domain"/>
    <property type="match status" value="1"/>
</dbReference>
<evidence type="ECO:0000256" key="2">
    <source>
        <dbReference type="ARBA" id="ARBA00023015"/>
    </source>
</evidence>
<protein>
    <submittedName>
        <fullName evidence="8">Sigma-70 family RNA polymerase sigma factor</fullName>
    </submittedName>
</protein>
<name>A0ABS8NEE4_9BACT</name>
<comment type="similarity">
    <text evidence="1">Belongs to the sigma-70 factor family. ECF subfamily.</text>
</comment>
<reference evidence="8" key="1">
    <citation type="submission" date="2021-11" db="EMBL/GenBank/DDBJ databases">
        <title>Genome sequence.</title>
        <authorList>
            <person name="Sun Q."/>
        </authorList>
    </citation>
    <scope>NUCLEOTIDE SEQUENCE</scope>
    <source>
        <strain evidence="8">JC740</strain>
    </source>
</reference>
<keyword evidence="4" id="KW-0804">Transcription</keyword>
<comment type="caution">
    <text evidence="8">The sequence shown here is derived from an EMBL/GenBank/DDBJ whole genome shotgun (WGS) entry which is preliminary data.</text>
</comment>
<organism evidence="8 9">
    <name type="scientific">Rhodopirellula halodulae</name>
    <dbReference type="NCBI Taxonomy" id="2894198"/>
    <lineage>
        <taxon>Bacteria</taxon>
        <taxon>Pseudomonadati</taxon>
        <taxon>Planctomycetota</taxon>
        <taxon>Planctomycetia</taxon>
        <taxon>Pirellulales</taxon>
        <taxon>Pirellulaceae</taxon>
        <taxon>Rhodopirellula</taxon>
    </lineage>
</organism>
<feature type="region of interest" description="Disordered" evidence="5">
    <location>
        <begin position="168"/>
        <end position="190"/>
    </location>
</feature>
<dbReference type="SUPFAM" id="SSF88946">
    <property type="entry name" value="Sigma2 domain of RNA polymerase sigma factors"/>
    <property type="match status" value="1"/>
</dbReference>
<keyword evidence="9" id="KW-1185">Reference proteome</keyword>
<dbReference type="InterPro" id="IPR013324">
    <property type="entry name" value="RNA_pol_sigma_r3/r4-like"/>
</dbReference>
<dbReference type="EMBL" id="JAJKFW010000012">
    <property type="protein sequence ID" value="MCC9641799.1"/>
    <property type="molecule type" value="Genomic_DNA"/>
</dbReference>
<dbReference type="Gene3D" id="1.10.1740.10">
    <property type="match status" value="1"/>
</dbReference>
<evidence type="ECO:0000313" key="8">
    <source>
        <dbReference type="EMBL" id="MCC9641799.1"/>
    </source>
</evidence>
<feature type="domain" description="RNA polymerase sigma-70 region 2" evidence="6">
    <location>
        <begin position="9"/>
        <end position="74"/>
    </location>
</feature>
<dbReference type="RefSeq" id="WP_230272217.1">
    <property type="nucleotide sequence ID" value="NZ_JAJKFW010000012.1"/>
</dbReference>
<dbReference type="NCBIfam" id="TIGR02937">
    <property type="entry name" value="sigma70-ECF"/>
    <property type="match status" value="1"/>
</dbReference>
<keyword evidence="2" id="KW-0805">Transcription regulation</keyword>
<dbReference type="PANTHER" id="PTHR43133">
    <property type="entry name" value="RNA POLYMERASE ECF-TYPE SIGMA FACTO"/>
    <property type="match status" value="1"/>
</dbReference>
<keyword evidence="3" id="KW-0731">Sigma factor</keyword>
<dbReference type="InterPro" id="IPR036388">
    <property type="entry name" value="WH-like_DNA-bd_sf"/>
</dbReference>
<dbReference type="PANTHER" id="PTHR43133:SF51">
    <property type="entry name" value="RNA POLYMERASE SIGMA FACTOR"/>
    <property type="match status" value="1"/>
</dbReference>
<dbReference type="InterPro" id="IPR014331">
    <property type="entry name" value="RNA_pol_sigma70_ECF_RHOBA"/>
</dbReference>
<feature type="domain" description="RNA polymerase sigma factor 70 region 4 type 2" evidence="7">
    <location>
        <begin position="109"/>
        <end position="160"/>
    </location>
</feature>
<dbReference type="InterPro" id="IPR013249">
    <property type="entry name" value="RNA_pol_sigma70_r4_t2"/>
</dbReference>
<sequence length="190" mass="22086">MQAKFETLLQQAQQPVLGYLIRLTGSVHAAQDLLQSANVTAMEKRDSFVENTNFNAWLSQIACNHHRNQSRKAATTKSVMLVDDRLHEVIEKRHRERMQQDQQQLNWKQLNHCLEKLPDHQRELVEQFYLHGHSLHDLAVSRNRTRNAIGQALHRARQQLIRCVRSHTNNNDAEPNPPLHTLPHQIAEAQ</sequence>
<evidence type="ECO:0000256" key="5">
    <source>
        <dbReference type="SAM" id="MobiDB-lite"/>
    </source>
</evidence>
<evidence type="ECO:0000259" key="7">
    <source>
        <dbReference type="Pfam" id="PF08281"/>
    </source>
</evidence>
<dbReference type="Proteomes" id="UP001430306">
    <property type="component" value="Unassembled WGS sequence"/>
</dbReference>
<proteinExistence type="inferred from homology"/>
<evidence type="ECO:0000256" key="4">
    <source>
        <dbReference type="ARBA" id="ARBA00023163"/>
    </source>
</evidence>
<dbReference type="InterPro" id="IPR007627">
    <property type="entry name" value="RNA_pol_sigma70_r2"/>
</dbReference>
<evidence type="ECO:0000313" key="9">
    <source>
        <dbReference type="Proteomes" id="UP001430306"/>
    </source>
</evidence>
<dbReference type="Pfam" id="PF08281">
    <property type="entry name" value="Sigma70_r4_2"/>
    <property type="match status" value="1"/>
</dbReference>
<evidence type="ECO:0000256" key="1">
    <source>
        <dbReference type="ARBA" id="ARBA00010641"/>
    </source>
</evidence>
<gene>
    <name evidence="8" type="ORF">LOC71_05895</name>
</gene>
<evidence type="ECO:0000259" key="6">
    <source>
        <dbReference type="Pfam" id="PF04542"/>
    </source>
</evidence>
<evidence type="ECO:0000256" key="3">
    <source>
        <dbReference type="ARBA" id="ARBA00023082"/>
    </source>
</evidence>
<accession>A0ABS8NEE4</accession>
<dbReference type="InterPro" id="IPR014284">
    <property type="entry name" value="RNA_pol_sigma-70_dom"/>
</dbReference>
<dbReference type="NCBIfam" id="TIGR02989">
    <property type="entry name" value="Sig-70_gvs1"/>
    <property type="match status" value="1"/>
</dbReference>
<dbReference type="SUPFAM" id="SSF88659">
    <property type="entry name" value="Sigma3 and sigma4 domains of RNA polymerase sigma factors"/>
    <property type="match status" value="1"/>
</dbReference>
<dbReference type="InterPro" id="IPR013325">
    <property type="entry name" value="RNA_pol_sigma_r2"/>
</dbReference>
<dbReference type="Pfam" id="PF04542">
    <property type="entry name" value="Sigma70_r2"/>
    <property type="match status" value="1"/>
</dbReference>
<dbReference type="InterPro" id="IPR039425">
    <property type="entry name" value="RNA_pol_sigma-70-like"/>
</dbReference>